<evidence type="ECO:0000313" key="2">
    <source>
        <dbReference type="Proteomes" id="UP000799750"/>
    </source>
</evidence>
<organism evidence="1 2">
    <name type="scientific">Lophium mytilinum</name>
    <dbReference type="NCBI Taxonomy" id="390894"/>
    <lineage>
        <taxon>Eukaryota</taxon>
        <taxon>Fungi</taxon>
        <taxon>Dikarya</taxon>
        <taxon>Ascomycota</taxon>
        <taxon>Pezizomycotina</taxon>
        <taxon>Dothideomycetes</taxon>
        <taxon>Pleosporomycetidae</taxon>
        <taxon>Mytilinidiales</taxon>
        <taxon>Mytilinidiaceae</taxon>
        <taxon>Lophium</taxon>
    </lineage>
</organism>
<accession>A0A6A6Q9F4</accession>
<gene>
    <name evidence="1" type="ORF">BU16DRAFT_221241</name>
</gene>
<keyword evidence="2" id="KW-1185">Reference proteome</keyword>
<dbReference type="AlphaFoldDB" id="A0A6A6Q9F4"/>
<name>A0A6A6Q9F4_9PEZI</name>
<dbReference type="EMBL" id="MU004200">
    <property type="protein sequence ID" value="KAF2489030.1"/>
    <property type="molecule type" value="Genomic_DNA"/>
</dbReference>
<evidence type="ECO:0000313" key="1">
    <source>
        <dbReference type="EMBL" id="KAF2489030.1"/>
    </source>
</evidence>
<proteinExistence type="predicted"/>
<sequence length="60" mass="6545">METSEPPTCHPSLTPYFPIHALTWILLLVAGCTTCEPLLRFPDTPICDLNDRVSSSSQAG</sequence>
<reference evidence="1" key="1">
    <citation type="journal article" date="2020" name="Stud. Mycol.">
        <title>101 Dothideomycetes genomes: a test case for predicting lifestyles and emergence of pathogens.</title>
        <authorList>
            <person name="Haridas S."/>
            <person name="Albert R."/>
            <person name="Binder M."/>
            <person name="Bloem J."/>
            <person name="Labutti K."/>
            <person name="Salamov A."/>
            <person name="Andreopoulos B."/>
            <person name="Baker S."/>
            <person name="Barry K."/>
            <person name="Bills G."/>
            <person name="Bluhm B."/>
            <person name="Cannon C."/>
            <person name="Castanera R."/>
            <person name="Culley D."/>
            <person name="Daum C."/>
            <person name="Ezra D."/>
            <person name="Gonzalez J."/>
            <person name="Henrissat B."/>
            <person name="Kuo A."/>
            <person name="Liang C."/>
            <person name="Lipzen A."/>
            <person name="Lutzoni F."/>
            <person name="Magnuson J."/>
            <person name="Mondo S."/>
            <person name="Nolan M."/>
            <person name="Ohm R."/>
            <person name="Pangilinan J."/>
            <person name="Park H.-J."/>
            <person name="Ramirez L."/>
            <person name="Alfaro M."/>
            <person name="Sun H."/>
            <person name="Tritt A."/>
            <person name="Yoshinaga Y."/>
            <person name="Zwiers L.-H."/>
            <person name="Turgeon B."/>
            <person name="Goodwin S."/>
            <person name="Spatafora J."/>
            <person name="Crous P."/>
            <person name="Grigoriev I."/>
        </authorList>
    </citation>
    <scope>NUCLEOTIDE SEQUENCE</scope>
    <source>
        <strain evidence="1">CBS 269.34</strain>
    </source>
</reference>
<protein>
    <submittedName>
        <fullName evidence="1">Uncharacterized protein</fullName>
    </submittedName>
</protein>
<dbReference type="Proteomes" id="UP000799750">
    <property type="component" value="Unassembled WGS sequence"/>
</dbReference>